<dbReference type="Gene3D" id="1.20.1070.10">
    <property type="entry name" value="Rhodopsin 7-helix transmembrane proteins"/>
    <property type="match status" value="1"/>
</dbReference>
<keyword evidence="1" id="KW-0812">Transmembrane</keyword>
<sequence>YVRTDLYLQTKEVNDAFSLTAKFVLSYGSLFGQLVLNVLTIWALRRHNTANRNVQTSANEEAKAQRERQMTVTILAATICYLSFSFPSVLNNIMTTVYKEYYGAGKYRNIHGVVNSLCCTATDEADIKVECDTFRNGHRAHCFCTLNKAVLDSSKCSMSRSVADVKILLTGKGDSRKMCAFSDYTTGELLYTNGTIATCSLSSRSGDLYTLK</sequence>
<comment type="caution">
    <text evidence="2">The sequence shown here is derived from an EMBL/GenBank/DDBJ whole genome shotgun (WGS) entry which is preliminary data.</text>
</comment>
<organism evidence="2 3">
    <name type="scientific">Batillaria attramentaria</name>
    <dbReference type="NCBI Taxonomy" id="370345"/>
    <lineage>
        <taxon>Eukaryota</taxon>
        <taxon>Metazoa</taxon>
        <taxon>Spiralia</taxon>
        <taxon>Lophotrochozoa</taxon>
        <taxon>Mollusca</taxon>
        <taxon>Gastropoda</taxon>
        <taxon>Caenogastropoda</taxon>
        <taxon>Sorbeoconcha</taxon>
        <taxon>Cerithioidea</taxon>
        <taxon>Batillariidae</taxon>
        <taxon>Batillaria</taxon>
    </lineage>
</organism>
<evidence type="ECO:0000313" key="3">
    <source>
        <dbReference type="Proteomes" id="UP001519460"/>
    </source>
</evidence>
<feature type="transmembrane region" description="Helical" evidence="1">
    <location>
        <begin position="24"/>
        <end position="44"/>
    </location>
</feature>
<accession>A0ABD0KS28</accession>
<name>A0ABD0KS28_9CAEN</name>
<keyword evidence="1" id="KW-0472">Membrane</keyword>
<feature type="transmembrane region" description="Helical" evidence="1">
    <location>
        <begin position="72"/>
        <end position="90"/>
    </location>
</feature>
<evidence type="ECO:0000256" key="1">
    <source>
        <dbReference type="SAM" id="Phobius"/>
    </source>
</evidence>
<dbReference type="SUPFAM" id="SSF81321">
    <property type="entry name" value="Family A G protein-coupled receptor-like"/>
    <property type="match status" value="1"/>
</dbReference>
<dbReference type="EMBL" id="JACVVK020000131">
    <property type="protein sequence ID" value="KAK7490067.1"/>
    <property type="molecule type" value="Genomic_DNA"/>
</dbReference>
<evidence type="ECO:0000313" key="2">
    <source>
        <dbReference type="EMBL" id="KAK7490067.1"/>
    </source>
</evidence>
<gene>
    <name evidence="2" type="ORF">BaRGS_00018767</name>
</gene>
<dbReference type="Proteomes" id="UP001519460">
    <property type="component" value="Unassembled WGS sequence"/>
</dbReference>
<reference evidence="2 3" key="1">
    <citation type="journal article" date="2023" name="Sci. Data">
        <title>Genome assembly of the Korean intertidal mud-creeper Batillaria attramentaria.</title>
        <authorList>
            <person name="Patra A.K."/>
            <person name="Ho P.T."/>
            <person name="Jun S."/>
            <person name="Lee S.J."/>
            <person name="Kim Y."/>
            <person name="Won Y.J."/>
        </authorList>
    </citation>
    <scope>NUCLEOTIDE SEQUENCE [LARGE SCALE GENOMIC DNA]</scope>
    <source>
        <strain evidence="2">Wonlab-2016</strain>
    </source>
</reference>
<dbReference type="AlphaFoldDB" id="A0ABD0KS28"/>
<keyword evidence="3" id="KW-1185">Reference proteome</keyword>
<feature type="non-terminal residue" evidence="2">
    <location>
        <position position="212"/>
    </location>
</feature>
<protein>
    <submittedName>
        <fullName evidence="2">Uncharacterized protein</fullName>
    </submittedName>
</protein>
<keyword evidence="1" id="KW-1133">Transmembrane helix</keyword>
<proteinExistence type="predicted"/>
<feature type="non-terminal residue" evidence="2">
    <location>
        <position position="1"/>
    </location>
</feature>